<dbReference type="GO" id="GO:0000110">
    <property type="term" value="C:nucleotide-excision repair factor 1 complex"/>
    <property type="evidence" value="ECO:0007669"/>
    <property type="project" value="TreeGrafter"/>
</dbReference>
<dbReference type="AlphaFoldDB" id="A0A0N5BS39"/>
<evidence type="ECO:0000256" key="8">
    <source>
        <dbReference type="ARBA" id="ARBA00023204"/>
    </source>
</evidence>
<dbReference type="WBParaSite" id="SPAL_0000868400.1">
    <property type="protein sequence ID" value="SPAL_0000868400.1"/>
    <property type="gene ID" value="SPAL_0000868400"/>
</dbReference>
<evidence type="ECO:0000313" key="12">
    <source>
        <dbReference type="Proteomes" id="UP000046392"/>
    </source>
</evidence>
<comment type="subcellular location">
    <subcellularLocation>
        <location evidence="1">Nucleus</location>
    </subcellularLocation>
</comment>
<keyword evidence="7" id="KW-0238">DNA-binding</keyword>
<accession>A0A0N5BS39</accession>
<evidence type="ECO:0000256" key="5">
    <source>
        <dbReference type="ARBA" id="ARBA00022763"/>
    </source>
</evidence>
<dbReference type="STRING" id="174720.A0A0N5BS39"/>
<organism evidence="12 13">
    <name type="scientific">Strongyloides papillosus</name>
    <name type="common">Intestinal threadworm</name>
    <dbReference type="NCBI Taxonomy" id="174720"/>
    <lineage>
        <taxon>Eukaryota</taxon>
        <taxon>Metazoa</taxon>
        <taxon>Ecdysozoa</taxon>
        <taxon>Nematoda</taxon>
        <taxon>Chromadorea</taxon>
        <taxon>Rhabditida</taxon>
        <taxon>Tylenchina</taxon>
        <taxon>Panagrolaimomorpha</taxon>
        <taxon>Strongyloidoidea</taxon>
        <taxon>Strongyloididae</taxon>
        <taxon>Strongyloides</taxon>
    </lineage>
</organism>
<evidence type="ECO:0000313" key="13">
    <source>
        <dbReference type="WBParaSite" id="SPAL_0000868400.1"/>
    </source>
</evidence>
<evidence type="ECO:0000256" key="4">
    <source>
        <dbReference type="ARBA" id="ARBA00022759"/>
    </source>
</evidence>
<proteinExistence type="inferred from homology"/>
<evidence type="ECO:0000256" key="3">
    <source>
        <dbReference type="ARBA" id="ARBA00022722"/>
    </source>
</evidence>
<keyword evidence="6" id="KW-0378">Hydrolase</keyword>
<evidence type="ECO:0000256" key="9">
    <source>
        <dbReference type="ARBA" id="ARBA00023242"/>
    </source>
</evidence>
<dbReference type="InterPro" id="IPR006166">
    <property type="entry name" value="ERCC4_domain"/>
</dbReference>
<keyword evidence="9" id="KW-0539">Nucleus</keyword>
<reference evidence="13" key="1">
    <citation type="submission" date="2017-02" db="UniProtKB">
        <authorList>
            <consortium name="WormBaseParasite"/>
        </authorList>
    </citation>
    <scope>IDENTIFICATION</scope>
</reference>
<evidence type="ECO:0000259" key="11">
    <source>
        <dbReference type="SMART" id="SM00891"/>
    </source>
</evidence>
<keyword evidence="4" id="KW-0255">Endonuclease</keyword>
<dbReference type="GO" id="GO:0003684">
    <property type="term" value="F:damaged DNA binding"/>
    <property type="evidence" value="ECO:0007669"/>
    <property type="project" value="TreeGrafter"/>
</dbReference>
<sequence>MEDMEDDDVQIISEIRNEENNEKEEIQILKHEMRIMCDNMLSDVMVVMSSGLGVQRLFLNELLAHSFVDKIVLVLNTSEVELHYLFTELIAMEPDVPPRCIVGQSKREKIYNTGGVLFLTAQQLIGDILSEVVNFDKIAGIMVYDCTMVGKSDNLVHSIHRIKAKNNDVWVKAYTDDVRRVYYHPSFTSLQTFFDSYKLKKVEFVCRFNDEVKASLDNPPLMITSFEFKLQKDFLKIFDSLVEIIVKEYNDLLTIASSTYGFERREDDGPLFCMYRRTGVEFIIKSKSASVEDKHLELLRNLDNMRRVLRGIVNYDAITLFDLIHSIERRNDATGPVQYEERVWEKRPDFRNIKESVRKLAMKLDYTGNDNCYVPVKWTIIEDVLSQIKETIKTRPGHVLVLGDSDDTCIILRLLIKSGRRMLLKHLVSASNELFIKADVDEMEEIEHAPLWDVDMIKYFETDYFYNREKNAAWYLDSLKAIKRKAVDLTLDNFIKKKAKESDSKEAEDQKPFEPNLLIASSNDTFTVVKLLKKYQPRFIVSYSPNLSMTRTIEVYNALMAKEDKKVEYFSIANKDYELQNYEAFVHNEAICFQRLIKQLSSVTTSYDDDTFVFREVELRIARLKLVHPNIELDEEQHIPMAIVDNREFSSELPFELGKLGLKLVPQTLEVGDYVLSPDTCLERKAIDDLTVSLSQGRIFKQCEEMFRYYKNVILLIESGEKFEANRKGADPFKGDLSKFSRDVKLKFCVLLRTYPKLTVLWFMSPKKSAKYLMDIKIGMLNPFVDQALSYKTGVVSRKSEVMAQGKGSEIAYFVKPEMQRVFSKITFLSHNDISNIMNNREILDFKCLANMSEESMIENLKDNTSGAKELYGLFNTDFTLMVDI</sequence>
<dbReference type="Pfam" id="PF02732">
    <property type="entry name" value="ERCC4"/>
    <property type="match status" value="1"/>
</dbReference>
<name>A0A0N5BS39_STREA</name>
<dbReference type="Gene3D" id="3.40.50.10130">
    <property type="match status" value="1"/>
</dbReference>
<evidence type="ECO:0000256" key="7">
    <source>
        <dbReference type="ARBA" id="ARBA00023125"/>
    </source>
</evidence>
<evidence type="ECO:0000256" key="1">
    <source>
        <dbReference type="ARBA" id="ARBA00004123"/>
    </source>
</evidence>
<evidence type="ECO:0000256" key="6">
    <source>
        <dbReference type="ARBA" id="ARBA00022801"/>
    </source>
</evidence>
<keyword evidence="3" id="KW-0540">Nuclease</keyword>
<comment type="similarity">
    <text evidence="2">Belongs to the XPF family.</text>
</comment>
<evidence type="ECO:0000256" key="2">
    <source>
        <dbReference type="ARBA" id="ARBA00010015"/>
    </source>
</evidence>
<dbReference type="SMART" id="SM00891">
    <property type="entry name" value="ERCC4"/>
    <property type="match status" value="1"/>
</dbReference>
<dbReference type="GO" id="GO:0000712">
    <property type="term" value="P:resolution of meiotic recombination intermediates"/>
    <property type="evidence" value="ECO:0007669"/>
    <property type="project" value="TreeGrafter"/>
</dbReference>
<dbReference type="CDD" id="cd20078">
    <property type="entry name" value="XPF_nuclease_XPF_euk"/>
    <property type="match status" value="1"/>
</dbReference>
<dbReference type="InterPro" id="IPR047520">
    <property type="entry name" value="XPF_nuclease"/>
</dbReference>
<feature type="domain" description="ERCC4" evidence="11">
    <location>
        <begin position="641"/>
        <end position="721"/>
    </location>
</feature>
<dbReference type="GO" id="GO:0000014">
    <property type="term" value="F:single-stranded DNA endodeoxyribonuclease activity"/>
    <property type="evidence" value="ECO:0007669"/>
    <property type="project" value="TreeGrafter"/>
</dbReference>
<evidence type="ECO:0000256" key="10">
    <source>
        <dbReference type="ARBA" id="ARBA00072370"/>
    </source>
</evidence>
<dbReference type="GO" id="GO:1901255">
    <property type="term" value="P:nucleotide-excision repair involved in interstrand cross-link repair"/>
    <property type="evidence" value="ECO:0007669"/>
    <property type="project" value="TreeGrafter"/>
</dbReference>
<dbReference type="PANTHER" id="PTHR10150:SF0">
    <property type="entry name" value="DNA REPAIR ENDONUCLEASE XPF"/>
    <property type="match status" value="1"/>
</dbReference>
<keyword evidence="12" id="KW-1185">Reference proteome</keyword>
<keyword evidence="8" id="KW-0234">DNA repair</keyword>
<dbReference type="FunFam" id="3.40.50.10130:FF:000002">
    <property type="entry name" value="DNA repair endonuclease XPF"/>
    <property type="match status" value="1"/>
</dbReference>
<dbReference type="InterPro" id="IPR011335">
    <property type="entry name" value="Restrct_endonuc-II-like"/>
</dbReference>
<dbReference type="GO" id="GO:0003697">
    <property type="term" value="F:single-stranded DNA binding"/>
    <property type="evidence" value="ECO:0007669"/>
    <property type="project" value="TreeGrafter"/>
</dbReference>
<protein>
    <recommendedName>
        <fullName evidence="10">DNA repair endonuclease XPF</fullName>
    </recommendedName>
</protein>
<dbReference type="SUPFAM" id="SSF52980">
    <property type="entry name" value="Restriction endonuclease-like"/>
    <property type="match status" value="1"/>
</dbReference>
<dbReference type="PANTHER" id="PTHR10150">
    <property type="entry name" value="DNA REPAIR ENDONUCLEASE XPF"/>
    <property type="match status" value="1"/>
</dbReference>
<dbReference type="GO" id="GO:0000724">
    <property type="term" value="P:double-strand break repair via homologous recombination"/>
    <property type="evidence" value="ECO:0007669"/>
    <property type="project" value="TreeGrafter"/>
</dbReference>
<keyword evidence="5" id="KW-0227">DNA damage</keyword>
<dbReference type="Proteomes" id="UP000046392">
    <property type="component" value="Unplaced"/>
</dbReference>